<proteinExistence type="predicted"/>
<accession>A0A443S189</accession>
<protein>
    <submittedName>
        <fullName evidence="1">Uncharacterized protein</fullName>
    </submittedName>
</protein>
<dbReference type="AlphaFoldDB" id="A0A443S189"/>
<dbReference type="EMBL" id="NCKV01012925">
    <property type="protein sequence ID" value="RWS21289.1"/>
    <property type="molecule type" value="Genomic_DNA"/>
</dbReference>
<evidence type="ECO:0000313" key="2">
    <source>
        <dbReference type="Proteomes" id="UP000288716"/>
    </source>
</evidence>
<keyword evidence="2" id="KW-1185">Reference proteome</keyword>
<gene>
    <name evidence="1" type="ORF">B4U80_11891</name>
</gene>
<dbReference type="Gene3D" id="2.30.30.30">
    <property type="match status" value="1"/>
</dbReference>
<dbReference type="SUPFAM" id="SSF50104">
    <property type="entry name" value="Translation proteins SH3-like domain"/>
    <property type="match status" value="1"/>
</dbReference>
<dbReference type="InterPro" id="IPR014722">
    <property type="entry name" value="Rib_uL2_dom2"/>
</dbReference>
<organism evidence="1 2">
    <name type="scientific">Leptotrombidium deliense</name>
    <dbReference type="NCBI Taxonomy" id="299467"/>
    <lineage>
        <taxon>Eukaryota</taxon>
        <taxon>Metazoa</taxon>
        <taxon>Ecdysozoa</taxon>
        <taxon>Arthropoda</taxon>
        <taxon>Chelicerata</taxon>
        <taxon>Arachnida</taxon>
        <taxon>Acari</taxon>
        <taxon>Acariformes</taxon>
        <taxon>Trombidiformes</taxon>
        <taxon>Prostigmata</taxon>
        <taxon>Anystina</taxon>
        <taxon>Parasitengona</taxon>
        <taxon>Trombiculoidea</taxon>
        <taxon>Trombiculidae</taxon>
        <taxon>Leptotrombidium</taxon>
    </lineage>
</organism>
<feature type="non-terminal residue" evidence="1">
    <location>
        <position position="107"/>
    </location>
</feature>
<dbReference type="Proteomes" id="UP000288716">
    <property type="component" value="Unassembled WGS sequence"/>
</dbReference>
<comment type="caution">
    <text evidence="1">The sequence shown here is derived from an EMBL/GenBank/DDBJ whole genome shotgun (WGS) entry which is preliminary data.</text>
</comment>
<reference evidence="1 2" key="1">
    <citation type="journal article" date="2018" name="Gigascience">
        <title>Genomes of trombidid mites reveal novel predicted allergens and laterally-transferred genes associated with secondary metabolism.</title>
        <authorList>
            <person name="Dong X."/>
            <person name="Chaisiri K."/>
            <person name="Xia D."/>
            <person name="Armstrong S.D."/>
            <person name="Fang Y."/>
            <person name="Donnelly M.J."/>
            <person name="Kadowaki T."/>
            <person name="McGarry J.W."/>
            <person name="Darby A.C."/>
            <person name="Makepeace B.L."/>
        </authorList>
    </citation>
    <scope>NUCLEOTIDE SEQUENCE [LARGE SCALE GENOMIC DNA]</scope>
    <source>
        <strain evidence="1">UoL-UT</strain>
    </source>
</reference>
<sequence length="107" mass="11911">MDLNNRDYVILNKHPCIILKITKSGNKVDVSGKDILTSDHYEDSFDFDADVTSPIVVKNTYLAIEVCEDGMVTTLSDSGEQMPLDCSSTQLSQKIKQIIEIGDEEVK</sequence>
<name>A0A443S189_9ACAR</name>
<dbReference type="InterPro" id="IPR008991">
    <property type="entry name" value="Translation_prot_SH3-like_sf"/>
</dbReference>
<evidence type="ECO:0000313" key="1">
    <source>
        <dbReference type="EMBL" id="RWS21289.1"/>
    </source>
</evidence>
<dbReference type="VEuPathDB" id="VectorBase:LDEU010751"/>